<dbReference type="GO" id="GO:0004222">
    <property type="term" value="F:metalloendopeptidase activity"/>
    <property type="evidence" value="ECO:0007669"/>
    <property type="project" value="InterPro"/>
</dbReference>
<dbReference type="InterPro" id="IPR003675">
    <property type="entry name" value="Rce1/LyrA-like_dom"/>
</dbReference>
<evidence type="ECO:0000256" key="4">
    <source>
        <dbReference type="ARBA" id="ARBA00022692"/>
    </source>
</evidence>
<sequence>MGCSTSISLSVLFPITYVGLLHIVDHNGKNRNDLQSIRRRFVAALLNNLLLITITYVVLAQRNDPFPFRSMGFRTNGILAAIILPAILVTVLYTGQWLMIYFDGQFRRIVSISEWRTSFSQPIWIRDAIVAPLTEEIAFRCCCASLLSDCLAPTMTIIVSPLFFALSHFHHVVDDTRQGVTLSLSIIMRAFQFTYTYLFGAYATYLFLSTGHALAPIVTHSMCNSLGLPLFKEIGTFPNRWQRVLLWALYASGMCGFMALLNPLTRSELYQHW</sequence>
<reference evidence="15" key="1">
    <citation type="submission" date="2021-06" db="EMBL/GenBank/DDBJ databases">
        <title>Parelaphostrongylus tenuis whole genome reference sequence.</title>
        <authorList>
            <person name="Garwood T.J."/>
            <person name="Larsen P.A."/>
            <person name="Fountain-Jones N.M."/>
            <person name="Garbe J.R."/>
            <person name="Macchietto M.G."/>
            <person name="Kania S.A."/>
            <person name="Gerhold R.W."/>
            <person name="Richards J.E."/>
            <person name="Wolf T.M."/>
        </authorList>
    </citation>
    <scope>NUCLEOTIDE SEQUENCE</scope>
    <source>
        <strain evidence="15">MNPRO001-30</strain>
        <tissue evidence="15">Meninges</tissue>
    </source>
</reference>
<gene>
    <name evidence="15" type="ORF">KIN20_019988</name>
</gene>
<evidence type="ECO:0000256" key="8">
    <source>
        <dbReference type="ARBA" id="ARBA00023136"/>
    </source>
</evidence>
<feature type="domain" description="CAAX prenyl protease 2/Lysostaphin resistance protein A-like" evidence="14">
    <location>
        <begin position="123"/>
        <end position="225"/>
    </location>
</feature>
<feature type="transmembrane region" description="Helical" evidence="13">
    <location>
        <begin position="6"/>
        <end position="25"/>
    </location>
</feature>
<evidence type="ECO:0000256" key="12">
    <source>
        <dbReference type="ARBA" id="ARBA00049763"/>
    </source>
</evidence>
<dbReference type="AlphaFoldDB" id="A0AAD5MLY5"/>
<evidence type="ECO:0000256" key="10">
    <source>
        <dbReference type="ARBA" id="ARBA00047280"/>
    </source>
</evidence>
<dbReference type="PANTHER" id="PTHR13046">
    <property type="entry name" value="PROTEASE U48 CAAX PRENYL PROTEASE RCE1"/>
    <property type="match status" value="1"/>
</dbReference>
<dbReference type="EC" id="3.4.26.1" evidence="11"/>
<proteinExistence type="inferred from homology"/>
<organism evidence="15 16">
    <name type="scientific">Parelaphostrongylus tenuis</name>
    <name type="common">Meningeal worm</name>
    <dbReference type="NCBI Taxonomy" id="148309"/>
    <lineage>
        <taxon>Eukaryota</taxon>
        <taxon>Metazoa</taxon>
        <taxon>Ecdysozoa</taxon>
        <taxon>Nematoda</taxon>
        <taxon>Chromadorea</taxon>
        <taxon>Rhabditida</taxon>
        <taxon>Rhabditina</taxon>
        <taxon>Rhabditomorpha</taxon>
        <taxon>Strongyloidea</taxon>
        <taxon>Metastrongylidae</taxon>
        <taxon>Parelaphostrongylus</taxon>
    </lineage>
</organism>
<keyword evidence="16" id="KW-1185">Reference proteome</keyword>
<evidence type="ECO:0000313" key="16">
    <source>
        <dbReference type="Proteomes" id="UP001196413"/>
    </source>
</evidence>
<feature type="transmembrane region" description="Helical" evidence="13">
    <location>
        <begin position="37"/>
        <end position="58"/>
    </location>
</feature>
<evidence type="ECO:0000313" key="15">
    <source>
        <dbReference type="EMBL" id="KAJ1360887.1"/>
    </source>
</evidence>
<name>A0AAD5MLY5_PARTN</name>
<comment type="caution">
    <text evidence="15">The sequence shown here is derived from an EMBL/GenBank/DDBJ whole genome shotgun (WGS) entry which is preliminary data.</text>
</comment>
<protein>
    <recommendedName>
        <fullName evidence="12">CAAX prenyl protease 2</fullName>
        <ecNumber evidence="11">3.4.26.1</ecNumber>
    </recommendedName>
    <alternativeName>
        <fullName evidence="9">Farnesylated proteins-converting enzyme 2</fullName>
    </alternativeName>
</protein>
<dbReference type="Proteomes" id="UP001196413">
    <property type="component" value="Unassembled WGS sequence"/>
</dbReference>
<dbReference type="GO" id="GO:0005789">
    <property type="term" value="C:endoplasmic reticulum membrane"/>
    <property type="evidence" value="ECO:0007669"/>
    <property type="project" value="UniProtKB-SubCell"/>
</dbReference>
<keyword evidence="3" id="KW-0645">Protease</keyword>
<feature type="transmembrane region" description="Helical" evidence="13">
    <location>
        <begin position="78"/>
        <end position="102"/>
    </location>
</feature>
<keyword evidence="4 13" id="KW-0812">Transmembrane</keyword>
<feature type="transmembrane region" description="Helical" evidence="13">
    <location>
        <begin position="244"/>
        <end position="264"/>
    </location>
</feature>
<evidence type="ECO:0000256" key="13">
    <source>
        <dbReference type="SAM" id="Phobius"/>
    </source>
</evidence>
<keyword evidence="6" id="KW-0256">Endoplasmic reticulum</keyword>
<evidence type="ECO:0000256" key="7">
    <source>
        <dbReference type="ARBA" id="ARBA00022989"/>
    </source>
</evidence>
<keyword evidence="5" id="KW-0378">Hydrolase</keyword>
<comment type="similarity">
    <text evidence="2">Belongs to the peptidase U48 family.</text>
</comment>
<evidence type="ECO:0000256" key="3">
    <source>
        <dbReference type="ARBA" id="ARBA00022670"/>
    </source>
</evidence>
<keyword evidence="8 13" id="KW-0472">Membrane</keyword>
<feature type="transmembrane region" description="Helical" evidence="13">
    <location>
        <begin position="186"/>
        <end position="207"/>
    </location>
</feature>
<dbReference type="InterPro" id="IPR039731">
    <property type="entry name" value="Rce1"/>
</dbReference>
<evidence type="ECO:0000256" key="2">
    <source>
        <dbReference type="ARBA" id="ARBA00006897"/>
    </source>
</evidence>
<dbReference type="GO" id="GO:0071586">
    <property type="term" value="P:CAAX-box protein processing"/>
    <property type="evidence" value="ECO:0007669"/>
    <property type="project" value="InterPro"/>
</dbReference>
<evidence type="ECO:0000256" key="6">
    <source>
        <dbReference type="ARBA" id="ARBA00022824"/>
    </source>
</evidence>
<dbReference type="EMBL" id="JAHQIW010004020">
    <property type="protein sequence ID" value="KAJ1360887.1"/>
    <property type="molecule type" value="Genomic_DNA"/>
</dbReference>
<keyword evidence="7 13" id="KW-1133">Transmembrane helix</keyword>
<accession>A0AAD5MLY5</accession>
<evidence type="ECO:0000256" key="9">
    <source>
        <dbReference type="ARBA" id="ARBA00032607"/>
    </source>
</evidence>
<evidence type="ECO:0000259" key="14">
    <source>
        <dbReference type="Pfam" id="PF02517"/>
    </source>
</evidence>
<dbReference type="PANTHER" id="PTHR13046:SF0">
    <property type="entry name" value="CAAX PRENYL PROTEASE 2"/>
    <property type="match status" value="1"/>
</dbReference>
<evidence type="ECO:0000256" key="1">
    <source>
        <dbReference type="ARBA" id="ARBA00004477"/>
    </source>
</evidence>
<evidence type="ECO:0000256" key="5">
    <source>
        <dbReference type="ARBA" id="ARBA00022801"/>
    </source>
</evidence>
<comment type="catalytic activity">
    <reaction evidence="10">
        <text>Hydrolyzes the peptide bond -P2-(S-farnesyl or geranylgeranyl)C-P1'-P2'-P3'-COOH where P1' and P2' are amino acids with aliphatic sidechains and P3' is any C-terminal residue.</text>
        <dbReference type="EC" id="3.4.26.1"/>
    </reaction>
</comment>
<evidence type="ECO:0000256" key="11">
    <source>
        <dbReference type="ARBA" id="ARBA00049729"/>
    </source>
</evidence>
<dbReference type="Pfam" id="PF02517">
    <property type="entry name" value="Rce1-like"/>
    <property type="match status" value="1"/>
</dbReference>
<comment type="subcellular location">
    <subcellularLocation>
        <location evidence="1">Endoplasmic reticulum membrane</location>
        <topology evidence="1">Multi-pass membrane protein</topology>
    </subcellularLocation>
</comment>